<keyword evidence="3" id="KW-0804">Transcription</keyword>
<dbReference type="SUPFAM" id="SSF46785">
    <property type="entry name" value="Winged helix' DNA-binding domain"/>
    <property type="match status" value="1"/>
</dbReference>
<accession>A0A1M4WB07</accession>
<dbReference type="Proteomes" id="UP000184164">
    <property type="component" value="Unassembled WGS sequence"/>
</dbReference>
<evidence type="ECO:0000259" key="4">
    <source>
        <dbReference type="PROSITE" id="PS50042"/>
    </source>
</evidence>
<dbReference type="PANTHER" id="PTHR24567">
    <property type="entry name" value="CRP FAMILY TRANSCRIPTIONAL REGULATORY PROTEIN"/>
    <property type="match status" value="1"/>
</dbReference>
<evidence type="ECO:0000256" key="2">
    <source>
        <dbReference type="ARBA" id="ARBA00023125"/>
    </source>
</evidence>
<dbReference type="InterPro" id="IPR014710">
    <property type="entry name" value="RmlC-like_jellyroll"/>
</dbReference>
<dbReference type="GO" id="GO:0003677">
    <property type="term" value="F:DNA binding"/>
    <property type="evidence" value="ECO:0007669"/>
    <property type="project" value="UniProtKB-KW"/>
</dbReference>
<dbReference type="SMART" id="SM00100">
    <property type="entry name" value="cNMP"/>
    <property type="match status" value="1"/>
</dbReference>
<dbReference type="CDD" id="cd00038">
    <property type="entry name" value="CAP_ED"/>
    <property type="match status" value="1"/>
</dbReference>
<dbReference type="AlphaFoldDB" id="A0A1M4WB07"/>
<name>A0A1M4WB07_9BACT</name>
<dbReference type="PROSITE" id="PS51063">
    <property type="entry name" value="HTH_CRP_2"/>
    <property type="match status" value="1"/>
</dbReference>
<dbReference type="Pfam" id="PF00027">
    <property type="entry name" value="cNMP_binding"/>
    <property type="match status" value="1"/>
</dbReference>
<dbReference type="Gene3D" id="2.60.120.10">
    <property type="entry name" value="Jelly Rolls"/>
    <property type="match status" value="1"/>
</dbReference>
<dbReference type="SMART" id="SM00419">
    <property type="entry name" value="HTH_CRP"/>
    <property type="match status" value="1"/>
</dbReference>
<gene>
    <name evidence="6" type="ORF">SAMN05444274_102385</name>
</gene>
<organism evidence="6 7">
    <name type="scientific">Mariniphaga anaerophila</name>
    <dbReference type="NCBI Taxonomy" id="1484053"/>
    <lineage>
        <taxon>Bacteria</taxon>
        <taxon>Pseudomonadati</taxon>
        <taxon>Bacteroidota</taxon>
        <taxon>Bacteroidia</taxon>
        <taxon>Marinilabiliales</taxon>
        <taxon>Prolixibacteraceae</taxon>
        <taxon>Mariniphaga</taxon>
    </lineage>
</organism>
<evidence type="ECO:0000256" key="1">
    <source>
        <dbReference type="ARBA" id="ARBA00023015"/>
    </source>
</evidence>
<protein>
    <submittedName>
        <fullName evidence="6">CRP/FNR family transcriptional regulator, anaerobic regulatory protein</fullName>
    </submittedName>
</protein>
<dbReference type="SUPFAM" id="SSF51206">
    <property type="entry name" value="cAMP-binding domain-like"/>
    <property type="match status" value="1"/>
</dbReference>
<evidence type="ECO:0000313" key="6">
    <source>
        <dbReference type="EMBL" id="SHE78340.1"/>
    </source>
</evidence>
<proteinExistence type="predicted"/>
<dbReference type="OrthoDB" id="1118445at2"/>
<reference evidence="6 7" key="1">
    <citation type="submission" date="2016-11" db="EMBL/GenBank/DDBJ databases">
        <authorList>
            <person name="Jaros S."/>
            <person name="Januszkiewicz K."/>
            <person name="Wedrychowicz H."/>
        </authorList>
    </citation>
    <scope>NUCLEOTIDE SEQUENCE [LARGE SCALE GENOMIC DNA]</scope>
    <source>
        <strain evidence="6 7">DSM 26910</strain>
    </source>
</reference>
<dbReference type="Gene3D" id="1.10.10.10">
    <property type="entry name" value="Winged helix-like DNA-binding domain superfamily/Winged helix DNA-binding domain"/>
    <property type="match status" value="1"/>
</dbReference>
<keyword evidence="7" id="KW-1185">Reference proteome</keyword>
<dbReference type="PANTHER" id="PTHR24567:SF74">
    <property type="entry name" value="HTH-TYPE TRANSCRIPTIONAL REGULATOR ARCR"/>
    <property type="match status" value="1"/>
</dbReference>
<feature type="domain" description="HTH crp-type" evidence="5">
    <location>
        <begin position="151"/>
        <end position="220"/>
    </location>
</feature>
<dbReference type="RefSeq" id="WP_083570611.1">
    <property type="nucleotide sequence ID" value="NZ_FQUM01000002.1"/>
</dbReference>
<evidence type="ECO:0000313" key="7">
    <source>
        <dbReference type="Proteomes" id="UP000184164"/>
    </source>
</evidence>
<dbReference type="InterPro" id="IPR018490">
    <property type="entry name" value="cNMP-bd_dom_sf"/>
</dbReference>
<dbReference type="GO" id="GO:0003700">
    <property type="term" value="F:DNA-binding transcription factor activity"/>
    <property type="evidence" value="ECO:0007669"/>
    <property type="project" value="TreeGrafter"/>
</dbReference>
<evidence type="ECO:0000259" key="5">
    <source>
        <dbReference type="PROSITE" id="PS51063"/>
    </source>
</evidence>
<dbReference type="InterPro" id="IPR000595">
    <property type="entry name" value="cNMP-bd_dom"/>
</dbReference>
<sequence>MSDRNSANNSQHKGFTSLEKDFQGALSQLAQNKTRIAYLKGETIFKQGAFAPYVLYVVSGLIKVYLQTGYDKQVNINLAKTGDFLAFSSIFGENIHTYSAQALKDSEICMIEKESLKDILLQNPQFALEITSKNYRNERHLLEIIKNISYKQMRGKLASSLIYLSQEDFLKENVFEFLTRQELADFASISTESAIKFLKEFEKENIVVLDGKNISITDKKKLETISKTS</sequence>
<evidence type="ECO:0000256" key="3">
    <source>
        <dbReference type="ARBA" id="ARBA00023163"/>
    </source>
</evidence>
<dbReference type="InterPro" id="IPR036390">
    <property type="entry name" value="WH_DNA-bd_sf"/>
</dbReference>
<feature type="domain" description="Cyclic nucleotide-binding" evidence="4">
    <location>
        <begin position="14"/>
        <end position="137"/>
    </location>
</feature>
<keyword evidence="2" id="KW-0238">DNA-binding</keyword>
<dbReference type="PROSITE" id="PS50042">
    <property type="entry name" value="CNMP_BINDING_3"/>
    <property type="match status" value="1"/>
</dbReference>
<dbReference type="EMBL" id="FQUM01000002">
    <property type="protein sequence ID" value="SHE78340.1"/>
    <property type="molecule type" value="Genomic_DNA"/>
</dbReference>
<dbReference type="InterPro" id="IPR012318">
    <property type="entry name" value="HTH_CRP"/>
</dbReference>
<dbReference type="InterPro" id="IPR036388">
    <property type="entry name" value="WH-like_DNA-bd_sf"/>
</dbReference>
<dbReference type="STRING" id="1484053.SAMN05444274_102385"/>
<dbReference type="InterPro" id="IPR050397">
    <property type="entry name" value="Env_Response_Regulators"/>
</dbReference>
<dbReference type="Pfam" id="PF13545">
    <property type="entry name" value="HTH_Crp_2"/>
    <property type="match status" value="1"/>
</dbReference>
<dbReference type="GO" id="GO:0005829">
    <property type="term" value="C:cytosol"/>
    <property type="evidence" value="ECO:0007669"/>
    <property type="project" value="TreeGrafter"/>
</dbReference>
<keyword evidence="1" id="KW-0805">Transcription regulation</keyword>